<dbReference type="PROSITE" id="PS51918">
    <property type="entry name" value="RADICAL_SAM"/>
    <property type="match status" value="1"/>
</dbReference>
<name>A0A5B8KTQ2_9HYPH</name>
<dbReference type="SFLD" id="SFLDG01082">
    <property type="entry name" value="B12-binding_domain_containing"/>
    <property type="match status" value="1"/>
</dbReference>
<dbReference type="GO" id="GO:0051539">
    <property type="term" value="F:4 iron, 4 sulfur cluster binding"/>
    <property type="evidence" value="ECO:0007669"/>
    <property type="project" value="UniProtKB-KW"/>
</dbReference>
<evidence type="ECO:0000259" key="8">
    <source>
        <dbReference type="PROSITE" id="PS51332"/>
    </source>
</evidence>
<dbReference type="SMART" id="SM00729">
    <property type="entry name" value="Elp3"/>
    <property type="match status" value="1"/>
</dbReference>
<dbReference type="Proteomes" id="UP000321389">
    <property type="component" value="Chromosome"/>
</dbReference>
<evidence type="ECO:0000256" key="4">
    <source>
        <dbReference type="ARBA" id="ARBA00022691"/>
    </source>
</evidence>
<evidence type="ECO:0000256" key="2">
    <source>
        <dbReference type="ARBA" id="ARBA00022603"/>
    </source>
</evidence>
<dbReference type="SUPFAM" id="SSF52242">
    <property type="entry name" value="Cobalamin (vitamin B12)-binding domain"/>
    <property type="match status" value="1"/>
</dbReference>
<protein>
    <submittedName>
        <fullName evidence="10">B12-binding domain-containing radical SAM protein</fullName>
    </submittedName>
</protein>
<dbReference type="EMBL" id="CP042301">
    <property type="protein sequence ID" value="QDY98985.2"/>
    <property type="molecule type" value="Genomic_DNA"/>
</dbReference>
<dbReference type="InterPro" id="IPR023404">
    <property type="entry name" value="rSAM_horseshoe"/>
</dbReference>
<dbReference type="PANTHER" id="PTHR43409:SF7">
    <property type="entry name" value="BLL1977 PROTEIN"/>
    <property type="match status" value="1"/>
</dbReference>
<evidence type="ECO:0000256" key="5">
    <source>
        <dbReference type="ARBA" id="ARBA00022723"/>
    </source>
</evidence>
<dbReference type="InterPro" id="IPR006638">
    <property type="entry name" value="Elp3/MiaA/NifB-like_rSAM"/>
</dbReference>
<dbReference type="InterPro" id="IPR036724">
    <property type="entry name" value="Cobalamin-bd_sf"/>
</dbReference>
<comment type="cofactor">
    <cofactor evidence="1">
        <name>[4Fe-4S] cluster</name>
        <dbReference type="ChEBI" id="CHEBI:49883"/>
    </cofactor>
</comment>
<keyword evidence="11" id="KW-1185">Reference proteome</keyword>
<evidence type="ECO:0000313" key="10">
    <source>
        <dbReference type="EMBL" id="QDY98985.2"/>
    </source>
</evidence>
<dbReference type="InterPro" id="IPR058240">
    <property type="entry name" value="rSAM_sf"/>
</dbReference>
<dbReference type="SFLD" id="SFLDG01123">
    <property type="entry name" value="methyltransferase_(Class_B)"/>
    <property type="match status" value="1"/>
</dbReference>
<dbReference type="InterPro" id="IPR051198">
    <property type="entry name" value="BchE-like"/>
</dbReference>
<dbReference type="PANTHER" id="PTHR43409">
    <property type="entry name" value="ANAEROBIC MAGNESIUM-PROTOPORPHYRIN IX MONOMETHYL ESTER CYCLASE-RELATED"/>
    <property type="match status" value="1"/>
</dbReference>
<dbReference type="Pfam" id="PF04055">
    <property type="entry name" value="Radical_SAM"/>
    <property type="match status" value="1"/>
</dbReference>
<gene>
    <name evidence="10" type="ORF">FQ775_00590</name>
</gene>
<keyword evidence="4" id="KW-0949">S-adenosyl-L-methionine</keyword>
<dbReference type="SUPFAM" id="SSF102114">
    <property type="entry name" value="Radical SAM enzymes"/>
    <property type="match status" value="1"/>
</dbReference>
<evidence type="ECO:0000256" key="1">
    <source>
        <dbReference type="ARBA" id="ARBA00001966"/>
    </source>
</evidence>
<evidence type="ECO:0000256" key="6">
    <source>
        <dbReference type="ARBA" id="ARBA00023004"/>
    </source>
</evidence>
<organism evidence="10 11">
    <name type="scientific">Nitratireductor mangrovi</name>
    <dbReference type="NCBI Taxonomy" id="2599600"/>
    <lineage>
        <taxon>Bacteria</taxon>
        <taxon>Pseudomonadati</taxon>
        <taxon>Pseudomonadota</taxon>
        <taxon>Alphaproteobacteria</taxon>
        <taxon>Hyphomicrobiales</taxon>
        <taxon>Phyllobacteriaceae</taxon>
        <taxon>Nitratireductor</taxon>
    </lineage>
</organism>
<reference evidence="10" key="1">
    <citation type="submission" date="2020-04" db="EMBL/GenBank/DDBJ databases">
        <title>Nitratireductor sp. nov. isolated from mangrove soil.</title>
        <authorList>
            <person name="Ye Y."/>
        </authorList>
    </citation>
    <scope>NUCLEOTIDE SEQUENCE</scope>
    <source>
        <strain evidence="10">SY7</strain>
    </source>
</reference>
<sequence>MKIVLIAPPIMDNVGGQLVSIAMDAHRECPPYGMYLLQAVLEAAGHEVVFVDLIAAGSFSIESWLEDIDDAGLIGIGATSMSWPTALLVIRQIRDRCATVPIVAGGIHPTMFDQYVLAAFPIDFVVRGEGEVAIVALAEALETDRDFARVPNLSWRDDSGAIIRNQIHKLISKEELPSFPVPDYGRMPAGIYQSLSIESSRGCVFDCSFCSTSYRRTWRGISPGEFVDRLEAIMPYCERTTAGHIHIIDDEFSMNVKRATQIARLIAQRGLTPGLVFDSRANDILSEDYVDAIRPFTTQFLIGAECGYDDGLDKIGKGTTCEKLNAAARILYRHGLSERADFSFVLGLPWEGRAEIEKTIAFAASLHGRFGVRILLQWYCQIPGSRLWDAACRDGLVTEAMYDEFGFFGNYYLFQSGVRVATDDIYAISERVAAIQTLARLRYPSANMIEYAFPEPVAKYYPRILKTFRENGLESLRQVAKPGSKAAGRYEPHDAPALVDHQRVGLPLRHFEGVH</sequence>
<keyword evidence="3" id="KW-0808">Transferase</keyword>
<dbReference type="RefSeq" id="WP_167813142.1">
    <property type="nucleotide sequence ID" value="NZ_CP042301.2"/>
</dbReference>
<evidence type="ECO:0000313" key="11">
    <source>
        <dbReference type="Proteomes" id="UP000321389"/>
    </source>
</evidence>
<dbReference type="InterPro" id="IPR006158">
    <property type="entry name" value="Cobalamin-bd"/>
</dbReference>
<dbReference type="Gene3D" id="3.80.30.20">
    <property type="entry name" value="tm_1862 like domain"/>
    <property type="match status" value="1"/>
</dbReference>
<evidence type="ECO:0000256" key="7">
    <source>
        <dbReference type="ARBA" id="ARBA00023014"/>
    </source>
</evidence>
<dbReference type="SFLD" id="SFLDS00029">
    <property type="entry name" value="Radical_SAM"/>
    <property type="match status" value="1"/>
</dbReference>
<keyword evidence="2" id="KW-0489">Methyltransferase</keyword>
<dbReference type="Pfam" id="PF02310">
    <property type="entry name" value="B12-binding"/>
    <property type="match status" value="1"/>
</dbReference>
<dbReference type="InterPro" id="IPR034466">
    <property type="entry name" value="Methyltransferase_Class_B"/>
</dbReference>
<evidence type="ECO:0000259" key="9">
    <source>
        <dbReference type="PROSITE" id="PS51918"/>
    </source>
</evidence>
<feature type="domain" description="Radical SAM core" evidence="9">
    <location>
        <begin position="189"/>
        <end position="415"/>
    </location>
</feature>
<evidence type="ECO:0000256" key="3">
    <source>
        <dbReference type="ARBA" id="ARBA00022679"/>
    </source>
</evidence>
<dbReference type="Gene3D" id="3.40.50.280">
    <property type="entry name" value="Cobalamin-binding domain"/>
    <property type="match status" value="1"/>
</dbReference>
<dbReference type="InterPro" id="IPR007197">
    <property type="entry name" value="rSAM"/>
</dbReference>
<dbReference type="GO" id="GO:0031419">
    <property type="term" value="F:cobalamin binding"/>
    <property type="evidence" value="ECO:0007669"/>
    <property type="project" value="InterPro"/>
</dbReference>
<accession>A0A5B8KTQ2</accession>
<dbReference type="GO" id="GO:0046872">
    <property type="term" value="F:metal ion binding"/>
    <property type="evidence" value="ECO:0007669"/>
    <property type="project" value="UniProtKB-KW"/>
</dbReference>
<dbReference type="PROSITE" id="PS51332">
    <property type="entry name" value="B12_BINDING"/>
    <property type="match status" value="1"/>
</dbReference>
<keyword evidence="7" id="KW-0411">Iron-sulfur</keyword>
<keyword evidence="5" id="KW-0479">Metal-binding</keyword>
<dbReference type="CDD" id="cd02068">
    <property type="entry name" value="radical_SAM_B12_BD"/>
    <property type="match status" value="1"/>
</dbReference>
<dbReference type="AlphaFoldDB" id="A0A5B8KTQ2"/>
<feature type="domain" description="B12-binding" evidence="8">
    <location>
        <begin position="13"/>
        <end position="148"/>
    </location>
</feature>
<dbReference type="KEGG" id="niy:FQ775_00590"/>
<proteinExistence type="predicted"/>
<keyword evidence="6" id="KW-0408">Iron</keyword>
<dbReference type="GO" id="GO:0003824">
    <property type="term" value="F:catalytic activity"/>
    <property type="evidence" value="ECO:0007669"/>
    <property type="project" value="InterPro"/>
</dbReference>